<keyword evidence="4 5" id="KW-0472">Membrane</keyword>
<feature type="transmembrane region" description="Helical" evidence="5">
    <location>
        <begin position="159"/>
        <end position="181"/>
    </location>
</feature>
<evidence type="ECO:0000313" key="8">
    <source>
        <dbReference type="EMBL" id="APZ44274.1"/>
    </source>
</evidence>
<comment type="function">
    <text evidence="5">NDH-1 shuttles electrons from NADH, via FMN and iron-sulfur (Fe-S) centers, to quinones in the respiratory chain. The immediate electron acceptor for the enzyme in this species is believed to be ubiquinone. Couples the redox reaction to proton translocation (for every two electrons transferred, four hydrogen ions are translocated across the cytoplasmic membrane), and thus conserves the redox energy in a proton gradient.</text>
</comment>
<dbReference type="HAMAP" id="MF_00445">
    <property type="entry name" value="NDH1_NuoN_1"/>
    <property type="match status" value="1"/>
</dbReference>
<keyword evidence="5" id="KW-0874">Quinone</keyword>
<dbReference type="InterPro" id="IPR010096">
    <property type="entry name" value="NADH-Q_OxRdtase_suN/2"/>
</dbReference>
<evidence type="ECO:0000256" key="6">
    <source>
        <dbReference type="RuleBase" id="RU000320"/>
    </source>
</evidence>
<dbReference type="STRING" id="1765967.BW247_15215"/>
<feature type="transmembrane region" description="Helical" evidence="5">
    <location>
        <begin position="126"/>
        <end position="147"/>
    </location>
</feature>
<organism evidence="8 9">
    <name type="scientific">Acidihalobacter ferrooxydans</name>
    <dbReference type="NCBI Taxonomy" id="1765967"/>
    <lineage>
        <taxon>Bacteria</taxon>
        <taxon>Pseudomonadati</taxon>
        <taxon>Pseudomonadota</taxon>
        <taxon>Gammaproteobacteria</taxon>
        <taxon>Chromatiales</taxon>
        <taxon>Ectothiorhodospiraceae</taxon>
        <taxon>Acidihalobacter</taxon>
    </lineage>
</organism>
<evidence type="ECO:0000259" key="7">
    <source>
        <dbReference type="Pfam" id="PF00361"/>
    </source>
</evidence>
<evidence type="ECO:0000256" key="3">
    <source>
        <dbReference type="ARBA" id="ARBA00022989"/>
    </source>
</evidence>
<feature type="domain" description="NADH:quinone oxidoreductase/Mrp antiporter transmembrane" evidence="7">
    <location>
        <begin position="122"/>
        <end position="414"/>
    </location>
</feature>
<feature type="transmembrane region" description="Helical" evidence="5">
    <location>
        <begin position="40"/>
        <end position="59"/>
    </location>
</feature>
<feature type="transmembrane region" description="Helical" evidence="5">
    <location>
        <begin position="6"/>
        <end position="28"/>
    </location>
</feature>
<dbReference type="OrthoDB" id="9768329at2"/>
<dbReference type="GO" id="GO:0008137">
    <property type="term" value="F:NADH dehydrogenase (ubiquinone) activity"/>
    <property type="evidence" value="ECO:0007669"/>
    <property type="project" value="InterPro"/>
</dbReference>
<comment type="subcellular location">
    <subcellularLocation>
        <location evidence="5">Cell membrane</location>
        <topology evidence="5">Multi-pass membrane protein</topology>
    </subcellularLocation>
    <subcellularLocation>
        <location evidence="1">Endomembrane system</location>
        <topology evidence="1">Multi-pass membrane protein</topology>
    </subcellularLocation>
    <subcellularLocation>
        <location evidence="6">Membrane</location>
        <topology evidence="6">Multi-pass membrane protein</topology>
    </subcellularLocation>
</comment>
<dbReference type="NCBIfam" id="TIGR01770">
    <property type="entry name" value="NDH_I_N"/>
    <property type="match status" value="1"/>
</dbReference>
<dbReference type="Proteomes" id="UP000243807">
    <property type="component" value="Chromosome"/>
</dbReference>
<reference evidence="8 9" key="1">
    <citation type="submission" date="2017-01" db="EMBL/GenBank/DDBJ databases">
        <title>Draft sequence of Acidihalobacter ferrooxidans strain DSM 14175 (strain V8).</title>
        <authorList>
            <person name="Khaleque H.N."/>
            <person name="Ramsay J.P."/>
            <person name="Murphy R.J.T."/>
            <person name="Kaksonen A.H."/>
            <person name="Boxall N.J."/>
            <person name="Watkin E.L.J."/>
        </authorList>
    </citation>
    <scope>NUCLEOTIDE SEQUENCE [LARGE SCALE GENOMIC DNA]</scope>
    <source>
        <strain evidence="8 9">V8</strain>
    </source>
</reference>
<keyword evidence="9" id="KW-1185">Reference proteome</keyword>
<feature type="transmembrane region" description="Helical" evidence="5">
    <location>
        <begin position="265"/>
        <end position="287"/>
    </location>
</feature>
<evidence type="ECO:0000256" key="2">
    <source>
        <dbReference type="ARBA" id="ARBA00022692"/>
    </source>
</evidence>
<dbReference type="InterPro" id="IPR001750">
    <property type="entry name" value="ND/Mrp_TM"/>
</dbReference>
<evidence type="ECO:0000256" key="5">
    <source>
        <dbReference type="HAMAP-Rule" id="MF_00445"/>
    </source>
</evidence>
<dbReference type="AlphaFoldDB" id="A0A1P8UKF2"/>
<feature type="transmembrane region" description="Helical" evidence="5">
    <location>
        <begin position="294"/>
        <end position="313"/>
    </location>
</feature>
<feature type="transmembrane region" description="Helical" evidence="5">
    <location>
        <begin position="325"/>
        <end position="346"/>
    </location>
</feature>
<keyword evidence="5" id="KW-0520">NAD</keyword>
<dbReference type="RefSeq" id="WP_076837909.1">
    <property type="nucleotide sequence ID" value="NZ_CP019434.1"/>
</dbReference>
<dbReference type="EMBL" id="CP019434">
    <property type="protein sequence ID" value="APZ44274.1"/>
    <property type="molecule type" value="Genomic_DNA"/>
</dbReference>
<keyword evidence="2 5" id="KW-0812">Transmembrane</keyword>
<feature type="transmembrane region" description="Helical" evidence="5">
    <location>
        <begin position="71"/>
        <end position="91"/>
    </location>
</feature>
<feature type="transmembrane region" description="Helical" evidence="5">
    <location>
        <begin position="201"/>
        <end position="226"/>
    </location>
</feature>
<evidence type="ECO:0000313" key="9">
    <source>
        <dbReference type="Proteomes" id="UP000243807"/>
    </source>
</evidence>
<dbReference type="GO" id="GO:0042773">
    <property type="term" value="P:ATP synthesis coupled electron transport"/>
    <property type="evidence" value="ECO:0007669"/>
    <property type="project" value="InterPro"/>
</dbReference>
<comment type="similarity">
    <text evidence="5">Belongs to the complex I subunit 2 family.</text>
</comment>
<dbReference type="KEGG" id="afy:BW247_15215"/>
<dbReference type="PANTHER" id="PTHR22773">
    <property type="entry name" value="NADH DEHYDROGENASE"/>
    <property type="match status" value="1"/>
</dbReference>
<evidence type="ECO:0000256" key="1">
    <source>
        <dbReference type="ARBA" id="ARBA00004127"/>
    </source>
</evidence>
<feature type="transmembrane region" description="Helical" evidence="5">
    <location>
        <begin position="103"/>
        <end position="120"/>
    </location>
</feature>
<dbReference type="Pfam" id="PF00361">
    <property type="entry name" value="Proton_antipo_M"/>
    <property type="match status" value="1"/>
</dbReference>
<keyword evidence="5" id="KW-1278">Translocase</keyword>
<evidence type="ECO:0000256" key="4">
    <source>
        <dbReference type="ARBA" id="ARBA00023136"/>
    </source>
</evidence>
<dbReference type="GO" id="GO:0012505">
    <property type="term" value="C:endomembrane system"/>
    <property type="evidence" value="ECO:0007669"/>
    <property type="project" value="UniProtKB-SubCell"/>
</dbReference>
<feature type="transmembrane region" description="Helical" evidence="5">
    <location>
        <begin position="367"/>
        <end position="390"/>
    </location>
</feature>
<dbReference type="EC" id="7.1.1.-" evidence="5"/>
<dbReference type="GO" id="GO:0005886">
    <property type="term" value="C:plasma membrane"/>
    <property type="evidence" value="ECO:0007669"/>
    <property type="project" value="UniProtKB-SubCell"/>
</dbReference>
<proteinExistence type="inferred from homology"/>
<name>A0A1P8UKF2_9GAMM</name>
<feature type="transmembrane region" description="Helical" evidence="5">
    <location>
        <begin position="238"/>
        <end position="259"/>
    </location>
</feature>
<keyword evidence="3 5" id="KW-1133">Transmembrane helix</keyword>
<sequence length="468" mass="48179">MTANEFLLLSPFLVLGLGAVAVLLAGVLPLPGRQTLAHGLALALLAAAFALSLALLGQTGVAMDGGLRFDAVSYGFDALACAGAFGALVLARGYAPLRGEVGEAFGALVLFAVLGMFILISADDLLVAFLGLELVAVPLFGLVAWVPRHRGAIEGGLKYAVLSGVAAAFFLYGLALIYAGSGTLALPAMGAALAQAHAQPLLTVAGFVLLLVGIGFELALVPFHMWAADVYEGAPVPVSALLGTVAKVAMLVFLVHLLGAAPPRVLSALAPILAVLAVLGMLVGNLLALRQTKVLRLLGYSTIAHFGYVLAALSCVSADGYRAALYYGLAYAVMNMAVFAVFAVLSTRNGGEGRIADYRGVGRRHPWLGLALVVGVLSLAGLPPTAGFFAKLFVLSALLHGGHVGLAVVLVLATAASFYYYLRLLLAFFQTEETTQMPMARPAPGGALVLGVAVLLTLGVGVWARAFF</sequence>
<dbReference type="GO" id="GO:0048038">
    <property type="term" value="F:quinone binding"/>
    <property type="evidence" value="ECO:0007669"/>
    <property type="project" value="UniProtKB-KW"/>
</dbReference>
<comment type="subunit">
    <text evidence="5">NDH-1 is composed of 14 different subunits. Subunits NuoA, H, J, K, L, M, N constitute the membrane sector of the complex.</text>
</comment>
<keyword evidence="5" id="KW-1003">Cell membrane</keyword>
<dbReference type="GO" id="GO:0050136">
    <property type="term" value="F:NADH dehydrogenase (quinone) (non-electrogenic) activity"/>
    <property type="evidence" value="ECO:0007669"/>
    <property type="project" value="UniProtKB-UniRule"/>
</dbReference>
<comment type="catalytic activity">
    <reaction evidence="5">
        <text>a quinone + NADH + 5 H(+)(in) = a quinol + NAD(+) + 4 H(+)(out)</text>
        <dbReference type="Rhea" id="RHEA:57888"/>
        <dbReference type="ChEBI" id="CHEBI:15378"/>
        <dbReference type="ChEBI" id="CHEBI:24646"/>
        <dbReference type="ChEBI" id="CHEBI:57540"/>
        <dbReference type="ChEBI" id="CHEBI:57945"/>
        <dbReference type="ChEBI" id="CHEBI:132124"/>
    </reaction>
</comment>
<feature type="transmembrane region" description="Helical" evidence="5">
    <location>
        <begin position="402"/>
        <end position="422"/>
    </location>
</feature>
<feature type="transmembrane region" description="Helical" evidence="5">
    <location>
        <begin position="443"/>
        <end position="464"/>
    </location>
</feature>
<keyword evidence="5" id="KW-0813">Transport</keyword>
<gene>
    <name evidence="5" type="primary">nuoN</name>
    <name evidence="8" type="ORF">BW247_15215</name>
</gene>
<keyword evidence="5" id="KW-0830">Ubiquinone</keyword>
<protein>
    <recommendedName>
        <fullName evidence="5">NADH-quinone oxidoreductase subunit N</fullName>
        <ecNumber evidence="5">7.1.1.-</ecNumber>
    </recommendedName>
    <alternativeName>
        <fullName evidence="5">NADH dehydrogenase I subunit N</fullName>
    </alternativeName>
    <alternativeName>
        <fullName evidence="5">NDH-1 subunit N</fullName>
    </alternativeName>
</protein>
<accession>A0A1P8UKF2</accession>